<accession>A0ABT4AWF9</accession>
<keyword evidence="11" id="KW-1185">Reference proteome</keyword>
<evidence type="ECO:0000256" key="2">
    <source>
        <dbReference type="ARBA" id="ARBA00009008"/>
    </source>
</evidence>
<keyword evidence="6" id="KW-0175">Coiled coil</keyword>
<dbReference type="NCBIfam" id="TIGR03544">
    <property type="entry name" value="DivI1A_domain"/>
    <property type="match status" value="1"/>
</dbReference>
<dbReference type="Gene3D" id="6.10.250.660">
    <property type="match status" value="1"/>
</dbReference>
<evidence type="ECO:0000313" key="10">
    <source>
        <dbReference type="EMBL" id="MCY1138025.1"/>
    </source>
</evidence>
<reference evidence="10" key="1">
    <citation type="submission" date="2022-11" db="EMBL/GenBank/DDBJ databases">
        <authorList>
            <person name="Somphong A."/>
            <person name="Phongsopitanun W."/>
        </authorList>
    </citation>
    <scope>NUCLEOTIDE SEQUENCE</scope>
    <source>
        <strain evidence="10">Pm04-4</strain>
    </source>
</reference>
<keyword evidence="5" id="KW-0132">Cell division</keyword>
<proteinExistence type="inferred from homology"/>
<evidence type="ECO:0000256" key="4">
    <source>
        <dbReference type="ARBA" id="ARBA00022490"/>
    </source>
</evidence>
<dbReference type="InterPro" id="IPR007793">
    <property type="entry name" value="DivIVA_fam"/>
</dbReference>
<dbReference type="Pfam" id="PF05103">
    <property type="entry name" value="DivIVA"/>
    <property type="match status" value="1"/>
</dbReference>
<evidence type="ECO:0000256" key="7">
    <source>
        <dbReference type="ARBA" id="ARBA00023306"/>
    </source>
</evidence>
<dbReference type="InterPro" id="IPR019933">
    <property type="entry name" value="DivIVA_domain"/>
</dbReference>
<comment type="similarity">
    <text evidence="2">Belongs to the DivIVA family.</text>
</comment>
<keyword evidence="7" id="KW-0131">Cell cycle</keyword>
<dbReference type="Proteomes" id="UP001151002">
    <property type="component" value="Unassembled WGS sequence"/>
</dbReference>
<comment type="caution">
    <text evidence="10">The sequence shown here is derived from an EMBL/GenBank/DDBJ whole genome shotgun (WGS) entry which is preliminary data.</text>
</comment>
<evidence type="ECO:0000256" key="5">
    <source>
        <dbReference type="ARBA" id="ARBA00022618"/>
    </source>
</evidence>
<dbReference type="PANTHER" id="PTHR35794">
    <property type="entry name" value="CELL DIVISION PROTEIN DIVIVA"/>
    <property type="match status" value="1"/>
</dbReference>
<evidence type="ECO:0000256" key="6">
    <source>
        <dbReference type="ARBA" id="ARBA00023054"/>
    </source>
</evidence>
<dbReference type="PANTHER" id="PTHR35794:SF2">
    <property type="entry name" value="CELL DIVISION PROTEIN DIVIVA"/>
    <property type="match status" value="1"/>
</dbReference>
<feature type="region of interest" description="Disordered" evidence="9">
    <location>
        <begin position="101"/>
        <end position="121"/>
    </location>
</feature>
<keyword evidence="4" id="KW-0963">Cytoplasm</keyword>
<sequence>MPLTRADIHNREFTKSSLGRRGYDEDEVDTLLDDVTGEMIRLLEENEALRGRLGDTGAARRREAPGGAVQEELSAVTAALDRANQACGHAEQQARLVRRQLDEAHRSAAAAPSTEHEQATPGAVVAMARRGADTYLREAHEKSRLLLAEAHEQAERTGAEARRRAHTLDLDARRHHDEAIAGLETHRADLLQEMDELTRFAGDYHAALQGHLQRQEQLINGTPGP</sequence>
<dbReference type="RefSeq" id="WP_267561996.1">
    <property type="nucleotide sequence ID" value="NZ_JAPNTZ010000003.1"/>
</dbReference>
<comment type="subcellular location">
    <subcellularLocation>
        <location evidence="1">Cytoplasm</location>
    </subcellularLocation>
</comment>
<evidence type="ECO:0000256" key="3">
    <source>
        <dbReference type="ARBA" id="ARBA00018787"/>
    </source>
</evidence>
<evidence type="ECO:0000256" key="9">
    <source>
        <dbReference type="SAM" id="MobiDB-lite"/>
    </source>
</evidence>
<evidence type="ECO:0000256" key="8">
    <source>
        <dbReference type="ARBA" id="ARBA00031737"/>
    </source>
</evidence>
<organism evidence="10 11">
    <name type="scientific">Paractinoplanes pyxinae</name>
    <dbReference type="NCBI Taxonomy" id="2997416"/>
    <lineage>
        <taxon>Bacteria</taxon>
        <taxon>Bacillati</taxon>
        <taxon>Actinomycetota</taxon>
        <taxon>Actinomycetes</taxon>
        <taxon>Micromonosporales</taxon>
        <taxon>Micromonosporaceae</taxon>
        <taxon>Paractinoplanes</taxon>
    </lineage>
</organism>
<evidence type="ECO:0000313" key="11">
    <source>
        <dbReference type="Proteomes" id="UP001151002"/>
    </source>
</evidence>
<dbReference type="EMBL" id="JAPNTZ010000003">
    <property type="protein sequence ID" value="MCY1138025.1"/>
    <property type="molecule type" value="Genomic_DNA"/>
</dbReference>
<evidence type="ECO:0000256" key="1">
    <source>
        <dbReference type="ARBA" id="ARBA00004496"/>
    </source>
</evidence>
<protein>
    <recommendedName>
        <fullName evidence="3">Cell wall synthesis protein Wag31</fullName>
    </recommendedName>
    <alternativeName>
        <fullName evidence="8">Antigen 84</fullName>
    </alternativeName>
</protein>
<name>A0ABT4AWF9_9ACTN</name>
<gene>
    <name evidence="10" type="ORF">OWR29_08455</name>
</gene>